<sequence>MPPLTSTAGCNGCLRLSQKISELEGRISVLHHIRDDEEMLDSLITMGPAATTTASLDSLITMGPTATRTTGELDSTVPWMGVAARSDHWTVLGTKPKAPVSSSPSQKEPWIDARRGKHCGKLTCRPTPPQALQLTNQFSILDEEDFPPLAGLRPPSTSPRSGVPMPSPPPLCTAASRASERPADRRSRRHTPFSRPGSMSTRSSVPLPSPPPVCTSRLRPVHSPRYNRRPGPDLRAGERRLHTTRPLTTIQLHILICSSGIHKPDQDPQAIASCFTDYW</sequence>
<gene>
    <name evidence="2" type="ORF">KUDE01_003390</name>
</gene>
<dbReference type="EMBL" id="JASDAP010000027">
    <property type="protein sequence ID" value="KAK1878082.1"/>
    <property type="molecule type" value="Genomic_DNA"/>
</dbReference>
<protein>
    <submittedName>
        <fullName evidence="2">Epsin-2</fullName>
    </submittedName>
</protein>
<accession>A0AAD9B675</accession>
<feature type="region of interest" description="Disordered" evidence="1">
    <location>
        <begin position="145"/>
        <end position="236"/>
    </location>
</feature>
<evidence type="ECO:0000313" key="3">
    <source>
        <dbReference type="Proteomes" id="UP001228049"/>
    </source>
</evidence>
<dbReference type="AlphaFoldDB" id="A0AAD9B675"/>
<feature type="compositionally biased region" description="Basic residues" evidence="1">
    <location>
        <begin position="219"/>
        <end position="228"/>
    </location>
</feature>
<organism evidence="2 3">
    <name type="scientific">Dissostichus eleginoides</name>
    <name type="common">Patagonian toothfish</name>
    <name type="synonym">Dissostichus amissus</name>
    <dbReference type="NCBI Taxonomy" id="100907"/>
    <lineage>
        <taxon>Eukaryota</taxon>
        <taxon>Metazoa</taxon>
        <taxon>Chordata</taxon>
        <taxon>Craniata</taxon>
        <taxon>Vertebrata</taxon>
        <taxon>Euteleostomi</taxon>
        <taxon>Actinopterygii</taxon>
        <taxon>Neopterygii</taxon>
        <taxon>Teleostei</taxon>
        <taxon>Neoteleostei</taxon>
        <taxon>Acanthomorphata</taxon>
        <taxon>Eupercaria</taxon>
        <taxon>Perciformes</taxon>
        <taxon>Notothenioidei</taxon>
        <taxon>Nototheniidae</taxon>
        <taxon>Dissostichus</taxon>
    </lineage>
</organism>
<comment type="caution">
    <text evidence="2">The sequence shown here is derived from an EMBL/GenBank/DDBJ whole genome shotgun (WGS) entry which is preliminary data.</text>
</comment>
<name>A0AAD9B675_DISEL</name>
<reference evidence="2" key="1">
    <citation type="submission" date="2023-04" db="EMBL/GenBank/DDBJ databases">
        <title>Chromosome-level genome of Chaenocephalus aceratus.</title>
        <authorList>
            <person name="Park H."/>
        </authorList>
    </citation>
    <scope>NUCLEOTIDE SEQUENCE</scope>
    <source>
        <strain evidence="2">DE</strain>
        <tissue evidence="2">Muscle</tissue>
    </source>
</reference>
<proteinExistence type="predicted"/>
<evidence type="ECO:0000313" key="2">
    <source>
        <dbReference type="EMBL" id="KAK1878082.1"/>
    </source>
</evidence>
<dbReference type="Proteomes" id="UP001228049">
    <property type="component" value="Unassembled WGS sequence"/>
</dbReference>
<keyword evidence="3" id="KW-1185">Reference proteome</keyword>
<evidence type="ECO:0000256" key="1">
    <source>
        <dbReference type="SAM" id="MobiDB-lite"/>
    </source>
</evidence>